<dbReference type="AlphaFoldDB" id="A0AAU8VI19"/>
<sequence>MQHSFNEAAVEKFGNKGHWWVYGLGLSYMDKAKNTQLYFETQRSTRHYFRQNWQAHLGVRHLF</sequence>
<organism evidence="1 2">
    <name type="scientific">Neisseria lactamica</name>
    <dbReference type="NCBI Taxonomy" id="486"/>
    <lineage>
        <taxon>Bacteria</taxon>
        <taxon>Pseudomonadati</taxon>
        <taxon>Pseudomonadota</taxon>
        <taxon>Betaproteobacteria</taxon>
        <taxon>Neisseriales</taxon>
        <taxon>Neisseriaceae</taxon>
        <taxon>Neisseria</taxon>
    </lineage>
</organism>
<reference evidence="1 2" key="1">
    <citation type="submission" date="2017-03" db="EMBL/GenBank/DDBJ databases">
        <title>N. lactamica Y92-1009 whole genome sequence.</title>
        <authorList>
            <person name="Pandey A.K."/>
            <person name="Read R.C."/>
        </authorList>
    </citation>
    <scope>NUCLEOTIDE SEQUENCE [LARGE SCALE GENOMIC DNA]</scope>
    <source>
        <strain evidence="1 2">Y92-1009</strain>
    </source>
</reference>
<protein>
    <submittedName>
        <fullName evidence="1">Uncharacterized protein</fullName>
    </submittedName>
</protein>
<dbReference type="NCBIfam" id="TIGR01414">
    <property type="entry name" value="autotrans_barl"/>
    <property type="match status" value="1"/>
</dbReference>
<dbReference type="InterPro" id="IPR006315">
    <property type="entry name" value="OM_autotransptr_brl_dom"/>
</dbReference>
<name>A0AAU8VI19_NEILA</name>
<accession>A0AAU8VI19</accession>
<dbReference type="GO" id="GO:0019867">
    <property type="term" value="C:outer membrane"/>
    <property type="evidence" value="ECO:0007669"/>
    <property type="project" value="InterPro"/>
</dbReference>
<dbReference type="InterPro" id="IPR036709">
    <property type="entry name" value="Autotransporte_beta_dom_sf"/>
</dbReference>
<proteinExistence type="predicted"/>
<dbReference type="Proteomes" id="UP000191249">
    <property type="component" value="Chromosome"/>
</dbReference>
<dbReference type="Gene3D" id="2.40.128.130">
    <property type="entry name" value="Autotransporter beta-domain"/>
    <property type="match status" value="1"/>
</dbReference>
<evidence type="ECO:0000313" key="2">
    <source>
        <dbReference type="Proteomes" id="UP000191249"/>
    </source>
</evidence>
<gene>
    <name evidence="1" type="ORF">B2G52_01815</name>
</gene>
<dbReference type="EMBL" id="CP019894">
    <property type="protein sequence ID" value="ARB05422.1"/>
    <property type="molecule type" value="Genomic_DNA"/>
</dbReference>
<evidence type="ECO:0000313" key="1">
    <source>
        <dbReference type="EMBL" id="ARB05422.1"/>
    </source>
</evidence>